<protein>
    <recommendedName>
        <fullName evidence="8">Major facilitator superfamily (MFS) profile domain-containing protein</fullName>
    </recommendedName>
</protein>
<evidence type="ECO:0000313" key="10">
    <source>
        <dbReference type="Proteomes" id="UP001140453"/>
    </source>
</evidence>
<comment type="similarity">
    <text evidence="6">Belongs to the major facilitator superfamily. Allantoate permease family.</text>
</comment>
<dbReference type="PROSITE" id="PS50850">
    <property type="entry name" value="MFS"/>
    <property type="match status" value="1"/>
</dbReference>
<dbReference type="Proteomes" id="UP001140453">
    <property type="component" value="Unassembled WGS sequence"/>
</dbReference>
<dbReference type="AlphaFoldDB" id="A0A9W8YKF8"/>
<evidence type="ECO:0000256" key="1">
    <source>
        <dbReference type="ARBA" id="ARBA00004141"/>
    </source>
</evidence>
<evidence type="ECO:0000256" key="7">
    <source>
        <dbReference type="SAM" id="Phobius"/>
    </source>
</evidence>
<dbReference type="PANTHER" id="PTHR43791:SF103">
    <property type="entry name" value="MAJOR FACILITATOR SUPERFAMILY (MFS) PROFILE DOMAIN-CONTAINING PROTEIN-RELATED"/>
    <property type="match status" value="1"/>
</dbReference>
<feature type="transmembrane region" description="Helical" evidence="7">
    <location>
        <begin position="123"/>
        <end position="142"/>
    </location>
</feature>
<dbReference type="Gene3D" id="1.20.1250.20">
    <property type="entry name" value="MFS general substrate transporter like domains"/>
    <property type="match status" value="1"/>
</dbReference>
<comment type="subcellular location">
    <subcellularLocation>
        <location evidence="1">Membrane</location>
        <topology evidence="1">Multi-pass membrane protein</topology>
    </subcellularLocation>
</comment>
<keyword evidence="3 7" id="KW-0812">Transmembrane</keyword>
<keyword evidence="10" id="KW-1185">Reference proteome</keyword>
<gene>
    <name evidence="9" type="ORF">N0V93_010050</name>
</gene>
<feature type="transmembrane region" description="Helical" evidence="7">
    <location>
        <begin position="348"/>
        <end position="368"/>
    </location>
</feature>
<evidence type="ECO:0000259" key="8">
    <source>
        <dbReference type="PROSITE" id="PS50850"/>
    </source>
</evidence>
<feature type="transmembrane region" description="Helical" evidence="7">
    <location>
        <begin position="184"/>
        <end position="204"/>
    </location>
</feature>
<dbReference type="InterPro" id="IPR011701">
    <property type="entry name" value="MFS"/>
</dbReference>
<dbReference type="OrthoDB" id="6730379at2759"/>
<dbReference type="GO" id="GO:0016020">
    <property type="term" value="C:membrane"/>
    <property type="evidence" value="ECO:0007669"/>
    <property type="project" value="UniProtKB-SubCell"/>
</dbReference>
<dbReference type="InterPro" id="IPR036259">
    <property type="entry name" value="MFS_trans_sf"/>
</dbReference>
<keyword evidence="2" id="KW-0813">Transport</keyword>
<keyword evidence="4 7" id="KW-1133">Transmembrane helix</keyword>
<feature type="transmembrane region" description="Helical" evidence="7">
    <location>
        <begin position="374"/>
        <end position="396"/>
    </location>
</feature>
<evidence type="ECO:0000256" key="3">
    <source>
        <dbReference type="ARBA" id="ARBA00022692"/>
    </source>
</evidence>
<evidence type="ECO:0000256" key="6">
    <source>
        <dbReference type="ARBA" id="ARBA00037968"/>
    </source>
</evidence>
<evidence type="ECO:0000256" key="5">
    <source>
        <dbReference type="ARBA" id="ARBA00023136"/>
    </source>
</evidence>
<name>A0A9W8YKF8_9PEZI</name>
<dbReference type="Pfam" id="PF07690">
    <property type="entry name" value="MFS_1"/>
    <property type="match status" value="1"/>
</dbReference>
<dbReference type="InterPro" id="IPR020846">
    <property type="entry name" value="MFS_dom"/>
</dbReference>
<comment type="caution">
    <text evidence="9">The sequence shown here is derived from an EMBL/GenBank/DDBJ whole genome shotgun (WGS) entry which is preliminary data.</text>
</comment>
<evidence type="ECO:0000313" key="9">
    <source>
        <dbReference type="EMBL" id="KAJ4385621.1"/>
    </source>
</evidence>
<feature type="transmembrane region" description="Helical" evidence="7">
    <location>
        <begin position="285"/>
        <end position="308"/>
    </location>
</feature>
<reference evidence="9" key="1">
    <citation type="submission" date="2022-10" db="EMBL/GenBank/DDBJ databases">
        <title>Tapping the CABI collections for fungal endophytes: first genome assemblies for Collariella, Neodidymelliopsis, Ascochyta clinopodiicola, Didymella pomorum, Didymosphaeria variabile, Neocosmospora piperis and Neocucurbitaria cava.</title>
        <authorList>
            <person name="Hill R."/>
        </authorList>
    </citation>
    <scope>NUCLEOTIDE SEQUENCE</scope>
    <source>
        <strain evidence="9">IMI 355082</strain>
    </source>
</reference>
<dbReference type="FunFam" id="1.20.1250.20:FF:000064">
    <property type="entry name" value="MFS allantoate transporter"/>
    <property type="match status" value="1"/>
</dbReference>
<sequence length="509" mass="56363">MGSQIDVKPPQTAEKICQDGAHNTTYDEKAGSMVELGESYTDEEERAVLRKIDLTILPMMCAVFFLQYLDKQSLSYASVFGLVTDLNMTSKQYSWCTSIFYVGQLIAEYPFMYLMSRLHLTKFVGVTVVIWGMICMCLAAPSNFAGFAAVRFLLGFAEGAVSPAFITITSVWYRKDEHVSRTALWITMNGLAQIVGCLLMYGIGKNTSISIASWRVLFLICGALTSATGVVFYIFMPNGPKDAWFLNARQKQVLSLRMVRDREGGDKTDFSRSQLKEALTDSKTWFVFAFGVLVTMQSPVLTFASLVVNNIGYDKYQTMLYTAPSGAIQITMLWIGVFACLKLPRNRTLVALGLIIPPLTGTLCLLKLSLDAGWGMIGASWLASCITAVWSVLLSLTASNVKGNTKRAIVNAMFFIGYCAGCIGAPQLWTNKPRYFSGVVTGVVTWCLLFVAIIWYRFVCGKDNAQREAEKAIGDNGQENTLGEVMLDETGAPKSDLTDREDKEFRYSL</sequence>
<feature type="transmembrane region" description="Helical" evidence="7">
    <location>
        <begin position="320"/>
        <end position="341"/>
    </location>
</feature>
<keyword evidence="5 7" id="KW-0472">Membrane</keyword>
<evidence type="ECO:0000256" key="4">
    <source>
        <dbReference type="ARBA" id="ARBA00022989"/>
    </source>
</evidence>
<dbReference type="GO" id="GO:0022857">
    <property type="term" value="F:transmembrane transporter activity"/>
    <property type="evidence" value="ECO:0007669"/>
    <property type="project" value="InterPro"/>
</dbReference>
<feature type="transmembrane region" description="Helical" evidence="7">
    <location>
        <begin position="435"/>
        <end position="458"/>
    </location>
</feature>
<feature type="transmembrane region" description="Helical" evidence="7">
    <location>
        <begin position="148"/>
        <end position="172"/>
    </location>
</feature>
<feature type="domain" description="Major facilitator superfamily (MFS) profile" evidence="8">
    <location>
        <begin position="56"/>
        <end position="509"/>
    </location>
</feature>
<organism evidence="9 10">
    <name type="scientific">Gnomoniopsis smithogilvyi</name>
    <dbReference type="NCBI Taxonomy" id="1191159"/>
    <lineage>
        <taxon>Eukaryota</taxon>
        <taxon>Fungi</taxon>
        <taxon>Dikarya</taxon>
        <taxon>Ascomycota</taxon>
        <taxon>Pezizomycotina</taxon>
        <taxon>Sordariomycetes</taxon>
        <taxon>Sordariomycetidae</taxon>
        <taxon>Diaporthales</taxon>
        <taxon>Gnomoniaceae</taxon>
        <taxon>Gnomoniopsis</taxon>
    </lineage>
</organism>
<dbReference type="EMBL" id="JAPEVB010000007">
    <property type="protein sequence ID" value="KAJ4385621.1"/>
    <property type="molecule type" value="Genomic_DNA"/>
</dbReference>
<accession>A0A9W8YKF8</accession>
<evidence type="ECO:0000256" key="2">
    <source>
        <dbReference type="ARBA" id="ARBA00022448"/>
    </source>
</evidence>
<proteinExistence type="inferred from homology"/>
<feature type="transmembrane region" description="Helical" evidence="7">
    <location>
        <begin position="216"/>
        <end position="236"/>
    </location>
</feature>
<dbReference type="PANTHER" id="PTHR43791">
    <property type="entry name" value="PERMEASE-RELATED"/>
    <property type="match status" value="1"/>
</dbReference>
<dbReference type="SUPFAM" id="SSF103473">
    <property type="entry name" value="MFS general substrate transporter"/>
    <property type="match status" value="1"/>
</dbReference>
<feature type="transmembrane region" description="Helical" evidence="7">
    <location>
        <begin position="408"/>
        <end position="429"/>
    </location>
</feature>